<dbReference type="EMBL" id="BJTZ01000049">
    <property type="protein sequence ID" value="GEK15936.1"/>
    <property type="molecule type" value="Genomic_DNA"/>
</dbReference>
<dbReference type="RefSeq" id="WP_146866583.1">
    <property type="nucleotide sequence ID" value="NZ_BJTZ01000049.1"/>
</dbReference>
<dbReference type="Pfam" id="PF00069">
    <property type="entry name" value="Pkinase"/>
    <property type="match status" value="1"/>
</dbReference>
<dbReference type="PROSITE" id="PS00108">
    <property type="entry name" value="PROTEIN_KINASE_ST"/>
    <property type="match status" value="1"/>
</dbReference>
<dbReference type="InterPro" id="IPR000719">
    <property type="entry name" value="Prot_kinase_dom"/>
</dbReference>
<keyword evidence="5" id="KW-0067">ATP-binding</keyword>
<sequence>MNFHHLDDVNKKAILERTFPKLGKCIKQTAGMCGDIYVFDQGEYVVPRFVCAKIPKPLSSSEPTEINKRFVKELGYQVKWSEHIFVHWAFDFNEILGTPLALFRYWDGDLDSAMIIGELDELHKLSIMSYVCSGLSHCYNNGLICHQDLKPANIFIRDAAKQCRDLPDLNIYKLPLVADFGLANAFYDSAVYAGTRPYMAPEQWNEKPLSSKTDVFALGVILYELMSGGLHPVGIKLRDFWPVPLAGESKKWTGSKPWKKWSTKETDKIKNINSTLVDSEVIDLIKLMLNQEPDDRPSINEVLDSLLEIIKLKCEKSYVQIEFLINHYNEEVSGEALSSRWPHLFVQWEKFSGKFG</sequence>
<dbReference type="Proteomes" id="UP000321787">
    <property type="component" value="Unassembled WGS sequence"/>
</dbReference>
<dbReference type="SUPFAM" id="SSF56112">
    <property type="entry name" value="Protein kinase-like (PK-like)"/>
    <property type="match status" value="1"/>
</dbReference>
<dbReference type="PANTHER" id="PTHR43671">
    <property type="entry name" value="SERINE/THREONINE-PROTEIN KINASE NEK"/>
    <property type="match status" value="1"/>
</dbReference>
<evidence type="ECO:0000256" key="5">
    <source>
        <dbReference type="ARBA" id="ARBA00022840"/>
    </source>
</evidence>
<dbReference type="SMART" id="SM00220">
    <property type="entry name" value="S_TKc"/>
    <property type="match status" value="1"/>
</dbReference>
<dbReference type="GO" id="GO:0004674">
    <property type="term" value="F:protein serine/threonine kinase activity"/>
    <property type="evidence" value="ECO:0007669"/>
    <property type="project" value="UniProtKB-EC"/>
</dbReference>
<dbReference type="PANTHER" id="PTHR43671:SF13">
    <property type="entry name" value="SERINE_THREONINE-PROTEIN KINASE NEK2"/>
    <property type="match status" value="1"/>
</dbReference>
<evidence type="ECO:0000313" key="8">
    <source>
        <dbReference type="Proteomes" id="UP000321787"/>
    </source>
</evidence>
<evidence type="ECO:0000256" key="4">
    <source>
        <dbReference type="ARBA" id="ARBA00022777"/>
    </source>
</evidence>
<dbReference type="InterPro" id="IPR050660">
    <property type="entry name" value="NEK_Ser/Thr_kinase"/>
</dbReference>
<proteinExistence type="predicted"/>
<gene>
    <name evidence="7" type="ORF">AFI02nite_39720</name>
</gene>
<comment type="caution">
    <text evidence="7">The sequence shown here is derived from an EMBL/GenBank/DDBJ whole genome shotgun (WGS) entry which is preliminary data.</text>
</comment>
<feature type="domain" description="Protein kinase" evidence="6">
    <location>
        <begin position="22"/>
        <end position="310"/>
    </location>
</feature>
<dbReference type="PROSITE" id="PS50011">
    <property type="entry name" value="PROTEIN_KINASE_DOM"/>
    <property type="match status" value="1"/>
</dbReference>
<dbReference type="InterPro" id="IPR008271">
    <property type="entry name" value="Ser/Thr_kinase_AS"/>
</dbReference>
<keyword evidence="4" id="KW-0418">Kinase</keyword>
<name>A0A510UN96_ALIFS</name>
<evidence type="ECO:0000256" key="1">
    <source>
        <dbReference type="ARBA" id="ARBA00012513"/>
    </source>
</evidence>
<dbReference type="AlphaFoldDB" id="A0A510UN96"/>
<dbReference type="Gene3D" id="1.10.510.10">
    <property type="entry name" value="Transferase(Phosphotransferase) domain 1"/>
    <property type="match status" value="1"/>
</dbReference>
<keyword evidence="2" id="KW-0808">Transferase</keyword>
<evidence type="ECO:0000313" key="7">
    <source>
        <dbReference type="EMBL" id="GEK15936.1"/>
    </source>
</evidence>
<dbReference type="EC" id="2.7.11.1" evidence="1"/>
<reference evidence="7 8" key="1">
    <citation type="submission" date="2019-07" db="EMBL/GenBank/DDBJ databases">
        <title>Whole genome shotgun sequence of Aliivibrio fischeri NBRC 101058.</title>
        <authorList>
            <person name="Hosoyama A."/>
            <person name="Uohara A."/>
            <person name="Ohji S."/>
            <person name="Ichikawa N."/>
        </authorList>
    </citation>
    <scope>NUCLEOTIDE SEQUENCE [LARGE SCALE GENOMIC DNA]</scope>
    <source>
        <strain evidence="7 8">NBRC 101058</strain>
    </source>
</reference>
<organism evidence="7 8">
    <name type="scientific">Aliivibrio fischeri</name>
    <name type="common">Vibrio fischeri</name>
    <dbReference type="NCBI Taxonomy" id="668"/>
    <lineage>
        <taxon>Bacteria</taxon>
        <taxon>Pseudomonadati</taxon>
        <taxon>Pseudomonadota</taxon>
        <taxon>Gammaproteobacteria</taxon>
        <taxon>Vibrionales</taxon>
        <taxon>Vibrionaceae</taxon>
        <taxon>Aliivibrio</taxon>
    </lineage>
</organism>
<evidence type="ECO:0000256" key="3">
    <source>
        <dbReference type="ARBA" id="ARBA00022741"/>
    </source>
</evidence>
<accession>A0A510UN96</accession>
<evidence type="ECO:0000256" key="2">
    <source>
        <dbReference type="ARBA" id="ARBA00022679"/>
    </source>
</evidence>
<dbReference type="InterPro" id="IPR011009">
    <property type="entry name" value="Kinase-like_dom_sf"/>
</dbReference>
<evidence type="ECO:0000259" key="6">
    <source>
        <dbReference type="PROSITE" id="PS50011"/>
    </source>
</evidence>
<protein>
    <recommendedName>
        <fullName evidence="1">non-specific serine/threonine protein kinase</fullName>
        <ecNumber evidence="1">2.7.11.1</ecNumber>
    </recommendedName>
</protein>
<keyword evidence="3" id="KW-0547">Nucleotide-binding</keyword>
<dbReference type="GO" id="GO:0005524">
    <property type="term" value="F:ATP binding"/>
    <property type="evidence" value="ECO:0007669"/>
    <property type="project" value="UniProtKB-KW"/>
</dbReference>